<comment type="caution">
    <text evidence="1">The sequence shown here is derived from an EMBL/GenBank/DDBJ whole genome shotgun (WGS) entry which is preliminary data.</text>
</comment>
<name>A0A1D1UYU1_RAMVA</name>
<accession>A0A1D1UYU1</accession>
<evidence type="ECO:0000313" key="2">
    <source>
        <dbReference type="Proteomes" id="UP000186922"/>
    </source>
</evidence>
<gene>
    <name evidence="1" type="primary">RvY_06501-1</name>
    <name evidence="1" type="synonym">RvY_06501.1</name>
    <name evidence="1" type="ORF">RvY_06501</name>
</gene>
<protein>
    <submittedName>
        <fullName evidence="1">Uncharacterized protein</fullName>
    </submittedName>
</protein>
<dbReference type="EMBL" id="BDGG01000003">
    <property type="protein sequence ID" value="GAU94784.1"/>
    <property type="molecule type" value="Genomic_DNA"/>
</dbReference>
<dbReference type="Proteomes" id="UP000186922">
    <property type="component" value="Unassembled WGS sequence"/>
</dbReference>
<evidence type="ECO:0000313" key="1">
    <source>
        <dbReference type="EMBL" id="GAU94784.1"/>
    </source>
</evidence>
<organism evidence="1 2">
    <name type="scientific">Ramazzottius varieornatus</name>
    <name type="common">Water bear</name>
    <name type="synonym">Tardigrade</name>
    <dbReference type="NCBI Taxonomy" id="947166"/>
    <lineage>
        <taxon>Eukaryota</taxon>
        <taxon>Metazoa</taxon>
        <taxon>Ecdysozoa</taxon>
        <taxon>Tardigrada</taxon>
        <taxon>Eutardigrada</taxon>
        <taxon>Parachela</taxon>
        <taxon>Hypsibioidea</taxon>
        <taxon>Ramazzottiidae</taxon>
        <taxon>Ramazzottius</taxon>
    </lineage>
</organism>
<proteinExistence type="predicted"/>
<dbReference type="AlphaFoldDB" id="A0A1D1UYU1"/>
<sequence length="75" mass="8685">MVVYNLLYYATLPPMTRPNLRMNKELAERSLMELATKCYRFTVGQAVKTDKKLATPNTKMLMLTTEEPLHPLPEQ</sequence>
<keyword evidence="2" id="KW-1185">Reference proteome</keyword>
<reference evidence="1 2" key="1">
    <citation type="journal article" date="2016" name="Nat. Commun.">
        <title>Extremotolerant tardigrade genome and improved radiotolerance of human cultured cells by tardigrade-unique protein.</title>
        <authorList>
            <person name="Hashimoto T."/>
            <person name="Horikawa D.D."/>
            <person name="Saito Y."/>
            <person name="Kuwahara H."/>
            <person name="Kozuka-Hata H."/>
            <person name="Shin-I T."/>
            <person name="Minakuchi Y."/>
            <person name="Ohishi K."/>
            <person name="Motoyama A."/>
            <person name="Aizu T."/>
            <person name="Enomoto A."/>
            <person name="Kondo K."/>
            <person name="Tanaka S."/>
            <person name="Hara Y."/>
            <person name="Koshikawa S."/>
            <person name="Sagara H."/>
            <person name="Miura T."/>
            <person name="Yokobori S."/>
            <person name="Miyagawa K."/>
            <person name="Suzuki Y."/>
            <person name="Kubo T."/>
            <person name="Oyama M."/>
            <person name="Kohara Y."/>
            <person name="Fujiyama A."/>
            <person name="Arakawa K."/>
            <person name="Katayama T."/>
            <person name="Toyoda A."/>
            <person name="Kunieda T."/>
        </authorList>
    </citation>
    <scope>NUCLEOTIDE SEQUENCE [LARGE SCALE GENOMIC DNA]</scope>
    <source>
        <strain evidence="1 2">YOKOZUNA-1</strain>
    </source>
</reference>